<evidence type="ECO:0000313" key="4">
    <source>
        <dbReference type="Proteomes" id="UP001596047"/>
    </source>
</evidence>
<comment type="caution">
    <text evidence="3">The sequence shown here is derived from an EMBL/GenBank/DDBJ whole genome shotgun (WGS) entry which is preliminary data.</text>
</comment>
<keyword evidence="4" id="KW-1185">Reference proteome</keyword>
<dbReference type="Proteomes" id="UP001596047">
    <property type="component" value="Unassembled WGS sequence"/>
</dbReference>
<dbReference type="RefSeq" id="WP_379189954.1">
    <property type="nucleotide sequence ID" value="NZ_JBHSOW010000072.1"/>
</dbReference>
<keyword evidence="1" id="KW-0732">Signal</keyword>
<gene>
    <name evidence="3" type="ORF">ACFPYJ_19935</name>
</gene>
<dbReference type="PANTHER" id="PTHR46333:SF2">
    <property type="entry name" value="CYTOKINESIS PROTEIN 3"/>
    <property type="match status" value="1"/>
</dbReference>
<organism evidence="3 4">
    <name type="scientific">Paenibacillus solisilvae</name>
    <dbReference type="NCBI Taxonomy" id="2486751"/>
    <lineage>
        <taxon>Bacteria</taxon>
        <taxon>Bacillati</taxon>
        <taxon>Bacillota</taxon>
        <taxon>Bacilli</taxon>
        <taxon>Bacillales</taxon>
        <taxon>Paenibacillaceae</taxon>
        <taxon>Paenibacillus</taxon>
    </lineage>
</organism>
<dbReference type="Pfam" id="PF00395">
    <property type="entry name" value="SLH"/>
    <property type="match status" value="1"/>
</dbReference>
<dbReference type="InterPro" id="IPR001119">
    <property type="entry name" value="SLH_dom"/>
</dbReference>
<dbReference type="InterPro" id="IPR052557">
    <property type="entry name" value="CAP/Cytokinesis_protein"/>
</dbReference>
<reference evidence="4" key="1">
    <citation type="journal article" date="2019" name="Int. J. Syst. Evol. Microbiol.">
        <title>The Global Catalogue of Microorganisms (GCM) 10K type strain sequencing project: providing services to taxonomists for standard genome sequencing and annotation.</title>
        <authorList>
            <consortium name="The Broad Institute Genomics Platform"/>
            <consortium name="The Broad Institute Genome Sequencing Center for Infectious Disease"/>
            <person name="Wu L."/>
            <person name="Ma J."/>
        </authorList>
    </citation>
    <scope>NUCLEOTIDE SEQUENCE [LARGE SCALE GENOMIC DNA]</scope>
    <source>
        <strain evidence="4">CGMCC 1.3240</strain>
    </source>
</reference>
<feature type="domain" description="SLH" evidence="2">
    <location>
        <begin position="82"/>
        <end position="145"/>
    </location>
</feature>
<dbReference type="Pfam" id="PF01841">
    <property type="entry name" value="Transglut_core"/>
    <property type="match status" value="1"/>
</dbReference>
<proteinExistence type="predicted"/>
<feature type="signal peptide" evidence="1">
    <location>
        <begin position="1"/>
        <end position="28"/>
    </location>
</feature>
<name>A0ABW0W2R8_9BACL</name>
<accession>A0ABW0W2R8</accession>
<dbReference type="SUPFAM" id="SSF54001">
    <property type="entry name" value="Cysteine proteinases"/>
    <property type="match status" value="1"/>
</dbReference>
<feature type="chain" id="PRO_5045731922" evidence="1">
    <location>
        <begin position="29"/>
        <end position="470"/>
    </location>
</feature>
<dbReference type="EMBL" id="JBHSOW010000072">
    <property type="protein sequence ID" value="MFC5651339.1"/>
    <property type="molecule type" value="Genomic_DNA"/>
</dbReference>
<sequence length="470" mass="52659">MNDQTKRFIMAAAAALLIAGSAPKDAFAQSREPSSWAKEDVSEAWDRQLVPTQLNNQYQLTVTREQFGEMAVQLYEVLTGRKAAAPGTNPFRDLNNYRVLQAYELGIVQGTSRTAFSPKLGVTREQLASMIYNTLKKAGLASKLQDGQTAAPAFADSKQISSWSQEAIRVLNGNQLMKGSAYKDRIWFLPKTTTTREQAIVLVNRIYVKYGTYYVNSEYELMNAADQTLPVVIKNERSKQIDEKAKGILASILKPGMSDYDKELAIHNFLLVHIAYDYENYKNGTLPDDSYTIYGSLFKGIAVCQGYAYSAKLLLGMAGIESHVVTGTASGIVHAWNKVKIEGNYYNLDVTWDDPVPDVEGRVTYGYFNVTDEELRRDHIWTDSLPKAAASTFNYFQYNGLTVTSRSEFEARVAAAIQVRDSALTLKRLYTDGEGVEDDWRALFSRFPEIAQYSYATDNSGVVSFTFSYR</sequence>
<dbReference type="InterPro" id="IPR038765">
    <property type="entry name" value="Papain-like_cys_pep_sf"/>
</dbReference>
<dbReference type="InterPro" id="IPR002931">
    <property type="entry name" value="Transglutaminase-like"/>
</dbReference>
<evidence type="ECO:0000313" key="3">
    <source>
        <dbReference type="EMBL" id="MFC5651339.1"/>
    </source>
</evidence>
<feature type="domain" description="SLH" evidence="2">
    <location>
        <begin position="151"/>
        <end position="217"/>
    </location>
</feature>
<protein>
    <submittedName>
        <fullName evidence="3">Transglutaminase domain-containing protein</fullName>
    </submittedName>
</protein>
<dbReference type="PROSITE" id="PS51272">
    <property type="entry name" value="SLH"/>
    <property type="match status" value="2"/>
</dbReference>
<dbReference type="Gene3D" id="3.10.620.30">
    <property type="match status" value="1"/>
</dbReference>
<dbReference type="PANTHER" id="PTHR46333">
    <property type="entry name" value="CYTOKINESIS PROTEIN 3"/>
    <property type="match status" value="1"/>
</dbReference>
<evidence type="ECO:0000259" key="2">
    <source>
        <dbReference type="PROSITE" id="PS51272"/>
    </source>
</evidence>
<evidence type="ECO:0000256" key="1">
    <source>
        <dbReference type="SAM" id="SignalP"/>
    </source>
</evidence>